<dbReference type="PROSITE" id="PS50294">
    <property type="entry name" value="WD_REPEATS_REGION"/>
    <property type="match status" value="1"/>
</dbReference>
<dbReference type="SMART" id="SM00320">
    <property type="entry name" value="WD40"/>
    <property type="match status" value="4"/>
</dbReference>
<evidence type="ECO:0000256" key="3">
    <source>
        <dbReference type="ARBA" id="ARBA00022737"/>
    </source>
</evidence>
<dbReference type="InterPro" id="IPR036322">
    <property type="entry name" value="WD40_repeat_dom_sf"/>
</dbReference>
<dbReference type="InterPro" id="IPR015943">
    <property type="entry name" value="WD40/YVTN_repeat-like_dom_sf"/>
</dbReference>
<dbReference type="EMBL" id="KV429043">
    <property type="protein sequence ID" value="KZT72008.1"/>
    <property type="molecule type" value="Genomic_DNA"/>
</dbReference>
<dbReference type="PANTHER" id="PTHR46200">
    <property type="entry name" value="GATOR COMPLEX PROTEIN WDR24"/>
    <property type="match status" value="1"/>
</dbReference>
<keyword evidence="1 6" id="KW-0853">WD repeat</keyword>
<dbReference type="GO" id="GO:0016239">
    <property type="term" value="P:positive regulation of macroautophagy"/>
    <property type="evidence" value="ECO:0007669"/>
    <property type="project" value="TreeGrafter"/>
</dbReference>
<name>A0A165SHP7_9APHY</name>
<dbReference type="STRING" id="1314783.A0A165SHP7"/>
<feature type="compositionally biased region" description="Low complexity" evidence="7">
    <location>
        <begin position="1177"/>
        <end position="1193"/>
    </location>
</feature>
<dbReference type="Proteomes" id="UP000076727">
    <property type="component" value="Unassembled WGS sequence"/>
</dbReference>
<evidence type="ECO:0000256" key="6">
    <source>
        <dbReference type="PROSITE-ProRule" id="PRU00221"/>
    </source>
</evidence>
<dbReference type="InterPro" id="IPR037590">
    <property type="entry name" value="WDR24"/>
</dbReference>
<dbReference type="PROSITE" id="PS00678">
    <property type="entry name" value="WD_REPEATS_1"/>
    <property type="match status" value="1"/>
</dbReference>
<keyword evidence="4" id="KW-0863">Zinc-finger</keyword>
<dbReference type="GO" id="GO:0061700">
    <property type="term" value="C:GATOR2 complex"/>
    <property type="evidence" value="ECO:0007669"/>
    <property type="project" value="TreeGrafter"/>
</dbReference>
<accession>A0A165SHP7</accession>
<evidence type="ECO:0000256" key="4">
    <source>
        <dbReference type="ARBA" id="ARBA00022771"/>
    </source>
</evidence>
<dbReference type="PANTHER" id="PTHR46200:SF1">
    <property type="entry name" value="GATOR COMPLEX PROTEIN WDR24"/>
    <property type="match status" value="1"/>
</dbReference>
<evidence type="ECO:0000313" key="8">
    <source>
        <dbReference type="EMBL" id="KZT72008.1"/>
    </source>
</evidence>
<evidence type="ECO:0000313" key="9">
    <source>
        <dbReference type="Proteomes" id="UP000076727"/>
    </source>
</evidence>
<dbReference type="Pfam" id="PF00400">
    <property type="entry name" value="WD40"/>
    <property type="match status" value="2"/>
</dbReference>
<feature type="region of interest" description="Disordered" evidence="7">
    <location>
        <begin position="1"/>
        <end position="40"/>
    </location>
</feature>
<dbReference type="OrthoDB" id="60955at2759"/>
<feature type="region of interest" description="Disordered" evidence="7">
    <location>
        <begin position="656"/>
        <end position="894"/>
    </location>
</feature>
<dbReference type="SUPFAM" id="SSF50978">
    <property type="entry name" value="WD40 repeat-like"/>
    <property type="match status" value="1"/>
</dbReference>
<dbReference type="GO" id="GO:0008270">
    <property type="term" value="F:zinc ion binding"/>
    <property type="evidence" value="ECO:0007669"/>
    <property type="project" value="UniProtKB-KW"/>
</dbReference>
<dbReference type="AlphaFoldDB" id="A0A165SHP7"/>
<feature type="compositionally biased region" description="Acidic residues" evidence="7">
    <location>
        <begin position="843"/>
        <end position="853"/>
    </location>
</feature>
<dbReference type="InterPro" id="IPR001680">
    <property type="entry name" value="WD40_rpt"/>
</dbReference>
<keyword evidence="3" id="KW-0677">Repeat</keyword>
<dbReference type="PROSITE" id="PS50082">
    <property type="entry name" value="WD_REPEATS_2"/>
    <property type="match status" value="1"/>
</dbReference>
<evidence type="ECO:0000256" key="5">
    <source>
        <dbReference type="ARBA" id="ARBA00022833"/>
    </source>
</evidence>
<keyword evidence="5" id="KW-0862">Zinc</keyword>
<reference evidence="8 9" key="1">
    <citation type="journal article" date="2016" name="Mol. Biol. Evol.">
        <title>Comparative Genomics of Early-Diverging Mushroom-Forming Fungi Provides Insights into the Origins of Lignocellulose Decay Capabilities.</title>
        <authorList>
            <person name="Nagy L.G."/>
            <person name="Riley R."/>
            <person name="Tritt A."/>
            <person name="Adam C."/>
            <person name="Daum C."/>
            <person name="Floudas D."/>
            <person name="Sun H."/>
            <person name="Yadav J.S."/>
            <person name="Pangilinan J."/>
            <person name="Larsson K.H."/>
            <person name="Matsuura K."/>
            <person name="Barry K."/>
            <person name="Labutti K."/>
            <person name="Kuo R."/>
            <person name="Ohm R.A."/>
            <person name="Bhattacharya S.S."/>
            <person name="Shirouzu T."/>
            <person name="Yoshinaga Y."/>
            <person name="Martin F.M."/>
            <person name="Grigoriev I.V."/>
            <person name="Hibbett D.S."/>
        </authorList>
    </citation>
    <scope>NUCLEOTIDE SEQUENCE [LARGE SCALE GENOMIC DNA]</scope>
    <source>
        <strain evidence="8 9">L-15889</strain>
    </source>
</reference>
<feature type="compositionally biased region" description="Low complexity" evidence="7">
    <location>
        <begin position="743"/>
        <end position="765"/>
    </location>
</feature>
<proteinExistence type="predicted"/>
<gene>
    <name evidence="8" type="ORF">DAEQUDRAFT_686910</name>
</gene>
<dbReference type="Gene3D" id="2.130.10.10">
    <property type="entry name" value="YVTN repeat-like/Quinoprotein amine dehydrogenase"/>
    <property type="match status" value="1"/>
</dbReference>
<organism evidence="8 9">
    <name type="scientific">Daedalea quercina L-15889</name>
    <dbReference type="NCBI Taxonomy" id="1314783"/>
    <lineage>
        <taxon>Eukaryota</taxon>
        <taxon>Fungi</taxon>
        <taxon>Dikarya</taxon>
        <taxon>Basidiomycota</taxon>
        <taxon>Agaricomycotina</taxon>
        <taxon>Agaricomycetes</taxon>
        <taxon>Polyporales</taxon>
        <taxon>Fomitopsis</taxon>
    </lineage>
</organism>
<protein>
    <submittedName>
        <fullName evidence="8">Uncharacterized protein</fullName>
    </submittedName>
</protein>
<feature type="region of interest" description="Disordered" evidence="7">
    <location>
        <begin position="1159"/>
        <end position="1212"/>
    </location>
</feature>
<sequence length="1244" mass="134142">MLLSTAGTTRPPLRHRGSESSAAHQEMYSDSRTHGYQGPTRHVRLSRVTAGGGAAIAKSEDGIRCVVAGRESLRILRVSPPDAIEPGSTTEHKSAAGQGGYQIDASRNLWDGSGLHMDSANTDVAWGHGVYSNKILTSARNGELIMWDLNKSGSTKYECRTRDHSRSIHALSYSSLLEKYCVTGSADGDLRVWDLRDMTKSIMWIRHPGPVRAVVFSPISTHPLQAISALDNGGIYRWDLSMGQRGQLDRILAAHSGPILTLDWTVSSGSVTPSRSPQSNWYGASSTALGLLDEIIPGSGGLQGVGIGSGNGDIDVAGMGWLASGGLDRCVKVWDLTAPLPTSHISHDPVYTLRTTFPVRRVLWRPGYECELAVVAHTDQGVNTSMELHTSTGGHLSPPGMALSAGLISAVSSPRLGNTSISIAEPMLEPAPSSPLNDGGAPIEIWDVRRGFIAKWVVHDSVGEGGVRDIAFADSHAIWAQHSSGAFSQLDLRFCNKPLDAVSRLAVTWDPMGTLAFAMDQRKRWEVPYDDVKPENRQLLREWHNISKALGDPPFMPTAQTVGTIAFGDVHNLETFVQLAQKYIYEGSDRQAICAHNAKVSLDAGNLEAAQTWFMLQSLLNGLIPELPIIPLSLPQIAPDLPPCVSAPAAIPPLQVSRPTSVEQRSMSIDRSTVGGSENRSLSPLSRDHIDGPSALGQRSSRPETPISSTASSPRKSSTSLPYLQTTLFSRRESNSGLSQSMRPRLASSFRRPSSSFLSSPSVRSMHSESPSESIRGYPSLKHVGEGALDDSDSSNSEDESSLVVHSRSDSGDEEVSLPYSAYPPRPGIAIHPSPLARQQSWTEDEGDNDDYESPSPGSSSDSDEPSHNPRSRPPRARTSARSRSSTVASLAVHAPSPKLVRQVSSASVRTVVAGHTTGQDDGDSQGQAIAHDLRKSEGSTKTSPNHNRNRSTTFADEAKIGLKHVKAALAENGVSSIGRTECSERVREAEARYRDLGWSALRDVLDDLADQGDVQMCALLSLVAPTELRIGAARALRFVEAYINILMKLRLYAAAAYLRKFVQIEEICSTTALQTTIYTCCTRCRKPLLTPAIRLQQSGPPSGSYAYCTACKSAISRCSICHLPVRAVAFTCSVCMHGGHQECYRRYYLVRPMVTMDPEPSAQNTTAPPSPPSNAPPFLGTRGRSSSRNGSGLHDSPSEDGSRPRDDREGDGVQQFRALACSLQGHVCAAGCGHFCWAAQKHP</sequence>
<keyword evidence="2" id="KW-0479">Metal-binding</keyword>
<feature type="repeat" description="WD" evidence="6">
    <location>
        <begin position="161"/>
        <end position="203"/>
    </location>
</feature>
<dbReference type="GO" id="GO:1904263">
    <property type="term" value="P:positive regulation of TORC1 signaling"/>
    <property type="evidence" value="ECO:0007669"/>
    <property type="project" value="TreeGrafter"/>
</dbReference>
<feature type="compositionally biased region" description="Polar residues" evidence="7">
    <location>
        <begin position="657"/>
        <end position="684"/>
    </location>
</feature>
<feature type="compositionally biased region" description="Basic and acidic residues" evidence="7">
    <location>
        <begin position="1197"/>
        <end position="1212"/>
    </location>
</feature>
<dbReference type="GO" id="GO:0005829">
    <property type="term" value="C:cytosol"/>
    <property type="evidence" value="ECO:0007669"/>
    <property type="project" value="TreeGrafter"/>
</dbReference>
<dbReference type="GO" id="GO:0005774">
    <property type="term" value="C:vacuolar membrane"/>
    <property type="evidence" value="ECO:0007669"/>
    <property type="project" value="TreeGrafter"/>
</dbReference>
<feature type="compositionally biased region" description="Acidic residues" evidence="7">
    <location>
        <begin position="788"/>
        <end position="801"/>
    </location>
</feature>
<dbReference type="InterPro" id="IPR019775">
    <property type="entry name" value="WD40_repeat_CS"/>
</dbReference>
<feature type="compositionally biased region" description="Polar residues" evidence="7">
    <location>
        <begin position="721"/>
        <end position="742"/>
    </location>
</feature>
<evidence type="ECO:0000256" key="2">
    <source>
        <dbReference type="ARBA" id="ARBA00022723"/>
    </source>
</evidence>
<evidence type="ECO:0000256" key="7">
    <source>
        <dbReference type="SAM" id="MobiDB-lite"/>
    </source>
</evidence>
<feature type="compositionally biased region" description="Low complexity" evidence="7">
    <location>
        <begin position="708"/>
        <end position="720"/>
    </location>
</feature>
<evidence type="ECO:0000256" key="1">
    <source>
        <dbReference type="ARBA" id="ARBA00022574"/>
    </source>
</evidence>
<keyword evidence="9" id="KW-1185">Reference proteome</keyword>
<feature type="compositionally biased region" description="Basic residues" evidence="7">
    <location>
        <begin position="870"/>
        <end position="881"/>
    </location>
</feature>